<evidence type="ECO:0000313" key="1">
    <source>
        <dbReference type="EMBL" id="RCN47238.1"/>
    </source>
</evidence>
<keyword evidence="2" id="KW-1185">Reference proteome</keyword>
<sequence length="59" mass="6683">MASPYGGTSHCESKNSLDRLYCSKEIYLPLVTYPLYAKLSTLHMNTLRMAELSGEVRIE</sequence>
<dbReference type="AlphaFoldDB" id="A0A368GUG1"/>
<organism evidence="1 2">
    <name type="scientific">Ancylostoma caninum</name>
    <name type="common">Dog hookworm</name>
    <dbReference type="NCBI Taxonomy" id="29170"/>
    <lineage>
        <taxon>Eukaryota</taxon>
        <taxon>Metazoa</taxon>
        <taxon>Ecdysozoa</taxon>
        <taxon>Nematoda</taxon>
        <taxon>Chromadorea</taxon>
        <taxon>Rhabditida</taxon>
        <taxon>Rhabditina</taxon>
        <taxon>Rhabditomorpha</taxon>
        <taxon>Strongyloidea</taxon>
        <taxon>Ancylostomatidae</taxon>
        <taxon>Ancylostomatinae</taxon>
        <taxon>Ancylostoma</taxon>
    </lineage>
</organism>
<accession>A0A368GUG1</accession>
<proteinExistence type="predicted"/>
<dbReference type="OrthoDB" id="5788485at2759"/>
<evidence type="ECO:0000313" key="2">
    <source>
        <dbReference type="Proteomes" id="UP000252519"/>
    </source>
</evidence>
<dbReference type="EMBL" id="JOJR01000065">
    <property type="protein sequence ID" value="RCN47238.1"/>
    <property type="molecule type" value="Genomic_DNA"/>
</dbReference>
<reference evidence="1 2" key="1">
    <citation type="submission" date="2014-10" db="EMBL/GenBank/DDBJ databases">
        <title>Draft genome of the hookworm Ancylostoma caninum.</title>
        <authorList>
            <person name="Mitreva M."/>
        </authorList>
    </citation>
    <scope>NUCLEOTIDE SEQUENCE [LARGE SCALE GENOMIC DNA]</scope>
    <source>
        <strain evidence="1 2">Baltimore</strain>
    </source>
</reference>
<dbReference type="Proteomes" id="UP000252519">
    <property type="component" value="Unassembled WGS sequence"/>
</dbReference>
<name>A0A368GUG1_ANCCA</name>
<protein>
    <submittedName>
        <fullName evidence="1">Uncharacterized protein</fullName>
    </submittedName>
</protein>
<comment type="caution">
    <text evidence="1">The sequence shown here is derived from an EMBL/GenBank/DDBJ whole genome shotgun (WGS) entry which is preliminary data.</text>
</comment>
<gene>
    <name evidence="1" type="ORF">ANCCAN_06680</name>
</gene>